<dbReference type="GO" id="GO:0016020">
    <property type="term" value="C:membrane"/>
    <property type="evidence" value="ECO:0007669"/>
    <property type="project" value="TreeGrafter"/>
</dbReference>
<protein>
    <submittedName>
        <fullName evidence="3">Short-chain dehydrogenase</fullName>
    </submittedName>
</protein>
<reference evidence="3 4" key="1">
    <citation type="submission" date="2018-06" db="EMBL/GenBank/DDBJ databases">
        <title>Chryseolinea flavus sp. nov., a member of the phylum Bacteroidetes isolated from soil.</title>
        <authorList>
            <person name="Li Y."/>
            <person name="Wang J."/>
        </authorList>
    </citation>
    <scope>NUCLEOTIDE SEQUENCE [LARGE SCALE GENOMIC DNA]</scope>
    <source>
        <strain evidence="3 4">SDU1-6</strain>
    </source>
</reference>
<dbReference type="GO" id="GO:0016491">
    <property type="term" value="F:oxidoreductase activity"/>
    <property type="evidence" value="ECO:0007669"/>
    <property type="project" value="UniProtKB-KW"/>
</dbReference>
<evidence type="ECO:0000256" key="1">
    <source>
        <dbReference type="ARBA" id="ARBA00006484"/>
    </source>
</evidence>
<dbReference type="PANTHER" id="PTHR44196">
    <property type="entry name" value="DEHYDROGENASE/REDUCTASE SDR FAMILY MEMBER 7B"/>
    <property type="match status" value="1"/>
</dbReference>
<evidence type="ECO:0000313" key="3">
    <source>
        <dbReference type="EMBL" id="RAW01346.1"/>
    </source>
</evidence>
<comment type="similarity">
    <text evidence="1">Belongs to the short-chain dehydrogenases/reductases (SDR) family.</text>
</comment>
<dbReference type="SUPFAM" id="SSF51735">
    <property type="entry name" value="NAD(P)-binding Rossmann-fold domains"/>
    <property type="match status" value="1"/>
</dbReference>
<keyword evidence="2" id="KW-0560">Oxidoreductase</keyword>
<dbReference type="OrthoDB" id="335726at2"/>
<dbReference type="InterPro" id="IPR036291">
    <property type="entry name" value="NAD(P)-bd_dom_sf"/>
</dbReference>
<organism evidence="3 4">
    <name type="scientific">Pseudochryseolinea flava</name>
    <dbReference type="NCBI Taxonomy" id="2059302"/>
    <lineage>
        <taxon>Bacteria</taxon>
        <taxon>Pseudomonadati</taxon>
        <taxon>Bacteroidota</taxon>
        <taxon>Cytophagia</taxon>
        <taxon>Cytophagales</taxon>
        <taxon>Fulvivirgaceae</taxon>
        <taxon>Pseudochryseolinea</taxon>
    </lineage>
</organism>
<dbReference type="RefSeq" id="WP_112746832.1">
    <property type="nucleotide sequence ID" value="NZ_QMFY01000004.1"/>
</dbReference>
<dbReference type="EMBL" id="QMFY01000004">
    <property type="protein sequence ID" value="RAW01346.1"/>
    <property type="molecule type" value="Genomic_DNA"/>
</dbReference>
<keyword evidence="4" id="KW-1185">Reference proteome</keyword>
<dbReference type="InterPro" id="IPR002347">
    <property type="entry name" value="SDR_fam"/>
</dbReference>
<name>A0A364Y3I4_9BACT</name>
<proteinExistence type="inferred from homology"/>
<dbReference type="Proteomes" id="UP000251889">
    <property type="component" value="Unassembled WGS sequence"/>
</dbReference>
<dbReference type="NCBIfam" id="NF005489">
    <property type="entry name" value="PRK07102.1"/>
    <property type="match status" value="1"/>
</dbReference>
<comment type="caution">
    <text evidence="3">The sequence shown here is derived from an EMBL/GenBank/DDBJ whole genome shotgun (WGS) entry which is preliminary data.</text>
</comment>
<evidence type="ECO:0000313" key="4">
    <source>
        <dbReference type="Proteomes" id="UP000251889"/>
    </source>
</evidence>
<dbReference type="PRINTS" id="PR00081">
    <property type="entry name" value="GDHRDH"/>
</dbReference>
<accession>A0A364Y3I4</accession>
<gene>
    <name evidence="3" type="ORF">DQQ10_10600</name>
</gene>
<dbReference type="Gene3D" id="3.40.50.720">
    <property type="entry name" value="NAD(P)-binding Rossmann-like Domain"/>
    <property type="match status" value="1"/>
</dbReference>
<sequence>MKCVLILGASSDIAKAAARQYARKGATIFLAGRNEEALTGFSKDLSIRHNVIAKFVRFDADDVKSHASFYKGISPVPDVVICAFGYLGDQAVAQNNWDECNRIIQANYTGAVSILNLVANDMETRKSGVIIGVSSVAGDRGRQSNYIYGSAKAGFTSYLSGLRNRLFKSGVHVVTVKPGFVDTKMTNGLKLPAPLTAQPDQVASKMINAADKKKNEIYVLWMWRWVMLIIKSVPEGVFKKLKL</sequence>
<dbReference type="Pfam" id="PF00106">
    <property type="entry name" value="adh_short"/>
    <property type="match status" value="1"/>
</dbReference>
<dbReference type="AlphaFoldDB" id="A0A364Y3I4"/>
<evidence type="ECO:0000256" key="2">
    <source>
        <dbReference type="ARBA" id="ARBA00023002"/>
    </source>
</evidence>
<dbReference type="PANTHER" id="PTHR44196:SF1">
    <property type="entry name" value="DEHYDROGENASE_REDUCTASE SDR FAMILY MEMBER 7B"/>
    <property type="match status" value="1"/>
</dbReference>